<name>A0A1H8ETL3_9SPHN</name>
<proteinExistence type="predicted"/>
<dbReference type="SUPFAM" id="SSF52172">
    <property type="entry name" value="CheY-like"/>
    <property type="match status" value="1"/>
</dbReference>
<keyword evidence="4" id="KW-1185">Reference proteome</keyword>
<dbReference type="Gene3D" id="3.40.50.2300">
    <property type="match status" value="1"/>
</dbReference>
<dbReference type="PROSITE" id="PS50110">
    <property type="entry name" value="RESPONSE_REGULATORY"/>
    <property type="match status" value="1"/>
</dbReference>
<evidence type="ECO:0000256" key="1">
    <source>
        <dbReference type="PROSITE-ProRule" id="PRU00169"/>
    </source>
</evidence>
<evidence type="ECO:0000313" key="4">
    <source>
        <dbReference type="Proteomes" id="UP000199206"/>
    </source>
</evidence>
<accession>A0A1H8ETL3</accession>
<comment type="caution">
    <text evidence="1">Lacks conserved residue(s) required for the propagation of feature annotation.</text>
</comment>
<dbReference type="Proteomes" id="UP000199206">
    <property type="component" value="Unassembled WGS sequence"/>
</dbReference>
<dbReference type="RefSeq" id="WP_139198079.1">
    <property type="nucleotide sequence ID" value="NZ_FOCF01000005.1"/>
</dbReference>
<dbReference type="AlphaFoldDB" id="A0A1H8ETL3"/>
<dbReference type="EMBL" id="FOCF01000005">
    <property type="protein sequence ID" value="SEN22951.1"/>
    <property type="molecule type" value="Genomic_DNA"/>
</dbReference>
<protein>
    <recommendedName>
        <fullName evidence="2">Response regulatory domain-containing protein</fullName>
    </recommendedName>
</protein>
<dbReference type="InterPro" id="IPR001789">
    <property type="entry name" value="Sig_transdc_resp-reg_receiver"/>
</dbReference>
<sequence length="115" mass="12158">MIILFVERDHAPRRWMKDLLEAAGARIVEAELSGRMDAAAFAPQLVLVELSNAEDAAVLREIRGTLDPGTALIALVGAGVAEDVVLSVETDEVLAEPVSMDSLFAAIAAHLPPAD</sequence>
<organism evidence="3 4">
    <name type="scientific">Sphingomonas gellani</name>
    <dbReference type="NCBI Taxonomy" id="1166340"/>
    <lineage>
        <taxon>Bacteria</taxon>
        <taxon>Pseudomonadati</taxon>
        <taxon>Pseudomonadota</taxon>
        <taxon>Alphaproteobacteria</taxon>
        <taxon>Sphingomonadales</taxon>
        <taxon>Sphingomonadaceae</taxon>
        <taxon>Sphingomonas</taxon>
    </lineage>
</organism>
<feature type="domain" description="Response regulatory" evidence="2">
    <location>
        <begin position="2"/>
        <end position="111"/>
    </location>
</feature>
<evidence type="ECO:0000313" key="3">
    <source>
        <dbReference type="EMBL" id="SEN22951.1"/>
    </source>
</evidence>
<gene>
    <name evidence="3" type="ORF">SAMN05192583_2306</name>
</gene>
<dbReference type="InterPro" id="IPR011006">
    <property type="entry name" value="CheY-like_superfamily"/>
</dbReference>
<evidence type="ECO:0000259" key="2">
    <source>
        <dbReference type="PROSITE" id="PS50110"/>
    </source>
</evidence>
<dbReference type="GO" id="GO:0000160">
    <property type="term" value="P:phosphorelay signal transduction system"/>
    <property type="evidence" value="ECO:0007669"/>
    <property type="project" value="InterPro"/>
</dbReference>
<dbReference type="STRING" id="1166340.SAMN05192583_2306"/>
<reference evidence="4" key="1">
    <citation type="submission" date="2016-10" db="EMBL/GenBank/DDBJ databases">
        <authorList>
            <person name="Varghese N."/>
            <person name="Submissions S."/>
        </authorList>
    </citation>
    <scope>NUCLEOTIDE SEQUENCE [LARGE SCALE GENOMIC DNA]</scope>
    <source>
        <strain evidence="4">S6-262</strain>
    </source>
</reference>